<evidence type="ECO:0000256" key="3">
    <source>
        <dbReference type="PROSITE-ProRule" id="PRU00221"/>
    </source>
</evidence>
<dbReference type="EMBL" id="JAJSPL020000049">
    <property type="protein sequence ID" value="KAK7733024.1"/>
    <property type="molecule type" value="Genomic_DNA"/>
</dbReference>
<organism evidence="5 6">
    <name type="scientific">Cytospora paraplurivora</name>
    <dbReference type="NCBI Taxonomy" id="2898453"/>
    <lineage>
        <taxon>Eukaryota</taxon>
        <taxon>Fungi</taxon>
        <taxon>Dikarya</taxon>
        <taxon>Ascomycota</taxon>
        <taxon>Pezizomycotina</taxon>
        <taxon>Sordariomycetes</taxon>
        <taxon>Sordariomycetidae</taxon>
        <taxon>Diaporthales</taxon>
        <taxon>Cytosporaceae</taxon>
        <taxon>Cytospora</taxon>
    </lineage>
</organism>
<gene>
    <name evidence="5" type="ORF">SLS53_008353</name>
</gene>
<feature type="region of interest" description="Disordered" evidence="4">
    <location>
        <begin position="1"/>
        <end position="55"/>
    </location>
</feature>
<feature type="region of interest" description="Disordered" evidence="4">
    <location>
        <begin position="491"/>
        <end position="520"/>
    </location>
</feature>
<dbReference type="InterPro" id="IPR036322">
    <property type="entry name" value="WD40_repeat_dom_sf"/>
</dbReference>
<feature type="region of interest" description="Disordered" evidence="4">
    <location>
        <begin position="634"/>
        <end position="780"/>
    </location>
</feature>
<feature type="compositionally biased region" description="Basic and acidic residues" evidence="4">
    <location>
        <begin position="32"/>
        <end position="54"/>
    </location>
</feature>
<dbReference type="InterPro" id="IPR015943">
    <property type="entry name" value="WD40/YVTN_repeat-like_dom_sf"/>
</dbReference>
<keyword evidence="1 3" id="KW-0853">WD repeat</keyword>
<dbReference type="Pfam" id="PF00400">
    <property type="entry name" value="WD40"/>
    <property type="match status" value="3"/>
</dbReference>
<evidence type="ECO:0000256" key="2">
    <source>
        <dbReference type="ARBA" id="ARBA00022737"/>
    </source>
</evidence>
<evidence type="ECO:0000256" key="4">
    <source>
        <dbReference type="SAM" id="MobiDB-lite"/>
    </source>
</evidence>
<feature type="compositionally biased region" description="Low complexity" evidence="4">
    <location>
        <begin position="583"/>
        <end position="604"/>
    </location>
</feature>
<dbReference type="CDD" id="cd00200">
    <property type="entry name" value="WD40"/>
    <property type="match status" value="1"/>
</dbReference>
<feature type="repeat" description="WD" evidence="3">
    <location>
        <begin position="390"/>
        <end position="424"/>
    </location>
</feature>
<dbReference type="Proteomes" id="UP001320245">
    <property type="component" value="Unassembled WGS sequence"/>
</dbReference>
<accession>A0AAN9YC77</accession>
<feature type="repeat" description="WD" evidence="3">
    <location>
        <begin position="204"/>
        <end position="244"/>
    </location>
</feature>
<feature type="region of interest" description="Disordered" evidence="4">
    <location>
        <begin position="821"/>
        <end position="892"/>
    </location>
</feature>
<keyword evidence="2" id="KW-0677">Repeat</keyword>
<dbReference type="InterPro" id="IPR040324">
    <property type="entry name" value="WDR44/Dgr2"/>
</dbReference>
<feature type="repeat" description="WD" evidence="3">
    <location>
        <begin position="142"/>
        <end position="176"/>
    </location>
</feature>
<dbReference type="InterPro" id="IPR001680">
    <property type="entry name" value="WD40_rpt"/>
</dbReference>
<proteinExistence type="predicted"/>
<evidence type="ECO:0000256" key="1">
    <source>
        <dbReference type="ARBA" id="ARBA00022574"/>
    </source>
</evidence>
<dbReference type="PROSITE" id="PS50294">
    <property type="entry name" value="WD_REPEATS_REGION"/>
    <property type="match status" value="1"/>
</dbReference>
<feature type="compositionally biased region" description="Low complexity" evidence="4">
    <location>
        <begin position="693"/>
        <end position="727"/>
    </location>
</feature>
<comment type="caution">
    <text evidence="5">The sequence shown here is derived from an EMBL/GenBank/DDBJ whole genome shotgun (WGS) entry which is preliminary data.</text>
</comment>
<dbReference type="PROSITE" id="PS50082">
    <property type="entry name" value="WD_REPEATS_2"/>
    <property type="match status" value="4"/>
</dbReference>
<name>A0AAN9YC77_9PEZI</name>
<feature type="region of interest" description="Disordered" evidence="4">
    <location>
        <begin position="581"/>
        <end position="619"/>
    </location>
</feature>
<dbReference type="SUPFAM" id="SSF50978">
    <property type="entry name" value="WD40 repeat-like"/>
    <property type="match status" value="1"/>
</dbReference>
<evidence type="ECO:0000313" key="5">
    <source>
        <dbReference type="EMBL" id="KAK7733024.1"/>
    </source>
</evidence>
<dbReference type="Gene3D" id="2.130.10.10">
    <property type="entry name" value="YVTN repeat-like/Quinoprotein amine dehydrogenase"/>
    <property type="match status" value="1"/>
</dbReference>
<dbReference type="AlphaFoldDB" id="A0AAN9YC77"/>
<feature type="repeat" description="WD" evidence="3">
    <location>
        <begin position="244"/>
        <end position="286"/>
    </location>
</feature>
<sequence length="974" mass="104637">MSGAASAADAGRDKRTSGSFFSRLGMRATRKLKADGGSNRDSDSEFNGESRMDGTDASVFSSMVDGGGFIPRHKEPPRYIHIRTHFKKTHDREFDRMFLAQELVGTRPRLTDDGKVDDSLPIITVSVAGAGGRRRERTGGAIWATEFSKDGKYLAAAGKDVIVRIWAVISTQEERRAQDEEEASVGPGERLSAPVFVERPFKEFMGHTNEILDLTWSKNNFLLSASMDKTVRLWHISRDECLCTFKHKDLVTKVAFHPTDDRFFLAGSLDMVFRLWSIPDKTVAYSVHLPDLITAVAFTPDGKLAIAGLLNGLVMIFETEGLKFHSQIHAKSSRGKNSKGSKITGIQTIAMPMTAGGPGTEPGEVKIMVSSNDSRIRVYKLKDGSLDVKLKGHENTCSQISASFSDDARYVISGSEDGKAFIWKFGGTSIGDSNKQPSESFDAHGDVVTTARFAPVSTKQLLSASGDPIYDLCNPPPVTLMSSDEVAATASQVALSEAGSQEREQGSDRPPPIPAPVKKPEYTPAYLARTEHHDGNIVVTSDDQGVLKVFRQDCAYVKRRHESWETGSAFSKKHAGFLGSGIGRSSSVRTRTSTGSAAQSRRGSMSGGPPGIVWGPPGTSKVSPDMIVSWRQNVESGGGRPLSIGSIGNSGRNERSVSPAKNIRTSASGSRVRLAADARKQQYVPAASSKLGPHPASLPSSPTSSATSHGQPRPRAATTTVAKKVTPSPLHVAVAEKDEGIEKRPQEEPQPSISRERKDSNHTEARPEEPPVPSFSIKPAETFSFKPTDEATDLMRVDPAGASYGFWNLNRWKGLASLKGSGQGTGAGGKAHQRTASDAVVARGSGSRQHSTTDEYRRKSLAASTSSAMAGTSQDSEVGSPAPGSGQRRHGLSRLSTVSNYEEHLLAPVLSTISRLTSEFTSESDDMGGYGADEGSDVAPCRKCGASNKFRVKKVQGRQRTVCGRCGHAVAESR</sequence>
<dbReference type="SMART" id="SM00320">
    <property type="entry name" value="WD40"/>
    <property type="match status" value="6"/>
</dbReference>
<keyword evidence="6" id="KW-1185">Reference proteome</keyword>
<dbReference type="PANTHER" id="PTHR14221:SF0">
    <property type="entry name" value="WD REPEAT-CONTAINING PROTEIN 44"/>
    <property type="match status" value="1"/>
</dbReference>
<feature type="compositionally biased region" description="Basic and acidic residues" evidence="4">
    <location>
        <begin position="754"/>
        <end position="769"/>
    </location>
</feature>
<feature type="compositionally biased region" description="Basic and acidic residues" evidence="4">
    <location>
        <begin position="734"/>
        <end position="747"/>
    </location>
</feature>
<feature type="compositionally biased region" description="Low complexity" evidence="4">
    <location>
        <begin position="861"/>
        <end position="873"/>
    </location>
</feature>
<reference evidence="5 6" key="1">
    <citation type="journal article" date="2023" name="PLoS ONE">
        <title>Cytospora paraplurivora sp. nov. isolated from orchards with fruit tree decline syndrome in Ontario, Canada.</title>
        <authorList>
            <person name="Ilyukhin E."/>
            <person name="Nguyen H.D.T."/>
            <person name="Castle A.J."/>
            <person name="Ellouze W."/>
        </authorList>
    </citation>
    <scope>NUCLEOTIDE SEQUENCE [LARGE SCALE GENOMIC DNA]</scope>
    <source>
        <strain evidence="5 6">FDS-564</strain>
    </source>
</reference>
<protein>
    <submittedName>
        <fullName evidence="5">Uncharacterized protein</fullName>
    </submittedName>
</protein>
<evidence type="ECO:0000313" key="6">
    <source>
        <dbReference type="Proteomes" id="UP001320245"/>
    </source>
</evidence>
<dbReference type="PANTHER" id="PTHR14221">
    <property type="entry name" value="WD REPEAT DOMAIN 44"/>
    <property type="match status" value="1"/>
</dbReference>